<sequence length="62" mass="7068">MIRSPIHIDHSRPPRRGLRKPSSTSLRGGTGSVNMGTVEFPQFDPQFPDLPVWKEKECKHID</sequence>
<evidence type="ECO:0000256" key="1">
    <source>
        <dbReference type="SAM" id="MobiDB-lite"/>
    </source>
</evidence>
<gene>
    <name evidence="2" type="ORF">CLOSTASPAR_04571</name>
</gene>
<dbReference type="Proteomes" id="UP000004756">
    <property type="component" value="Unassembled WGS sequence"/>
</dbReference>
<dbReference type="EMBL" id="ACCJ01000378">
    <property type="protein sequence ID" value="EEG53356.1"/>
    <property type="molecule type" value="Genomic_DNA"/>
</dbReference>
<feature type="compositionally biased region" description="Basic and acidic residues" evidence="1">
    <location>
        <begin position="1"/>
        <end position="12"/>
    </location>
</feature>
<dbReference type="AlphaFoldDB" id="C0D5M6"/>
<evidence type="ECO:0000313" key="2">
    <source>
        <dbReference type="EMBL" id="EEG53356.1"/>
    </source>
</evidence>
<organism evidence="2 3">
    <name type="scientific">[Clostridium] asparagiforme DSM 15981</name>
    <dbReference type="NCBI Taxonomy" id="518636"/>
    <lineage>
        <taxon>Bacteria</taxon>
        <taxon>Bacillati</taxon>
        <taxon>Bacillota</taxon>
        <taxon>Clostridia</taxon>
        <taxon>Lachnospirales</taxon>
        <taxon>Lachnospiraceae</taxon>
        <taxon>Enterocloster</taxon>
    </lineage>
</organism>
<feature type="region of interest" description="Disordered" evidence="1">
    <location>
        <begin position="1"/>
        <end position="40"/>
    </location>
</feature>
<name>C0D5M6_9FIRM</name>
<dbReference type="HOGENOM" id="CLU_2895948_0_0_9"/>
<feature type="compositionally biased region" description="Polar residues" evidence="1">
    <location>
        <begin position="21"/>
        <end position="35"/>
    </location>
</feature>
<comment type="caution">
    <text evidence="2">The sequence shown here is derived from an EMBL/GenBank/DDBJ whole genome shotgun (WGS) entry which is preliminary data.</text>
</comment>
<reference evidence="2 3" key="1">
    <citation type="submission" date="2009-02" db="EMBL/GenBank/DDBJ databases">
        <title>Draft genome sequence of Clostridium asparagiforme (DSM 15981).</title>
        <authorList>
            <person name="Sudarsanam P."/>
            <person name="Ley R."/>
            <person name="Guruge J."/>
            <person name="Turnbaugh P.J."/>
            <person name="Mahowald M."/>
            <person name="Liep D."/>
            <person name="Gordon J."/>
        </authorList>
    </citation>
    <scope>NUCLEOTIDE SEQUENCE [LARGE SCALE GENOMIC DNA]</scope>
    <source>
        <strain evidence="2 3">DSM 15981</strain>
    </source>
</reference>
<evidence type="ECO:0000313" key="3">
    <source>
        <dbReference type="Proteomes" id="UP000004756"/>
    </source>
</evidence>
<protein>
    <submittedName>
        <fullName evidence="2">Uncharacterized protein</fullName>
    </submittedName>
</protein>
<accession>C0D5M6</accession>
<keyword evidence="3" id="KW-1185">Reference proteome</keyword>
<proteinExistence type="predicted"/>